<dbReference type="Pfam" id="PF07995">
    <property type="entry name" value="GSDH"/>
    <property type="match status" value="1"/>
</dbReference>
<sequence length="419" mass="45173">MVPFRHSLIFLATLGLLTACDNSSNPGNQEQLSAPTSAVEAAPEEAAPVATDTETAETMAAPDQDEMETTDSGSSFSMTEIAQFESPWAMTFLPDGRLLVTEMAGNLRLHDLGAGETESIEGVPDVVHAGQGGLGDVLLHPQFASNQQIYISYVEAGDGGSGAAVARARLVLDENGGGSLEDLEVIWRQTPKMSGDGHFGHRLAFDDEGMLWISSSERQEFDPAQDMTGNLGKMVRLNDDGSVPEGNPFTDQSEVAAQVWSLGHRNILGMVFDAEGRLWAHEMGPKGGDELNLIEKGANYGYPIVSNGEHYDGRPIPDHDTRPEFEAPVISWTPVISPAGFIIYDGELFPEWQGSGFIGGLSSQSLVRVEFDGESAREAERFDLQQRVREVEQGPDGAIWLLEDGKRGGNGSLLKLTPQ</sequence>
<dbReference type="Gene3D" id="2.120.10.30">
    <property type="entry name" value="TolB, C-terminal domain"/>
    <property type="match status" value="1"/>
</dbReference>
<feature type="domain" description="Glucose/Sorbosone dehydrogenase" evidence="2">
    <location>
        <begin position="84"/>
        <end position="408"/>
    </location>
</feature>
<feature type="region of interest" description="Disordered" evidence="1">
    <location>
        <begin position="400"/>
        <end position="419"/>
    </location>
</feature>
<dbReference type="RefSeq" id="WP_150279113.1">
    <property type="nucleotide sequence ID" value="NZ_BMFF01000008.1"/>
</dbReference>
<accession>A0ABQ1Q2T1</accession>
<dbReference type="EMBL" id="BMFF01000008">
    <property type="protein sequence ID" value="GGD10470.1"/>
    <property type="molecule type" value="Genomic_DNA"/>
</dbReference>
<proteinExistence type="predicted"/>
<reference evidence="4" key="1">
    <citation type="journal article" date="2019" name="Int. J. Syst. Evol. Microbiol.">
        <title>The Global Catalogue of Microorganisms (GCM) 10K type strain sequencing project: providing services to taxonomists for standard genome sequencing and annotation.</title>
        <authorList>
            <consortium name="The Broad Institute Genomics Platform"/>
            <consortium name="The Broad Institute Genome Sequencing Center for Infectious Disease"/>
            <person name="Wu L."/>
            <person name="Ma J."/>
        </authorList>
    </citation>
    <scope>NUCLEOTIDE SEQUENCE [LARGE SCALE GENOMIC DNA]</scope>
    <source>
        <strain evidence="4">CGMCC 1.12482</strain>
    </source>
</reference>
<evidence type="ECO:0000313" key="4">
    <source>
        <dbReference type="Proteomes" id="UP000638188"/>
    </source>
</evidence>
<feature type="region of interest" description="Disordered" evidence="1">
    <location>
        <begin position="25"/>
        <end position="73"/>
    </location>
</feature>
<dbReference type="PROSITE" id="PS51257">
    <property type="entry name" value="PROKAR_LIPOPROTEIN"/>
    <property type="match status" value="1"/>
</dbReference>
<evidence type="ECO:0000256" key="1">
    <source>
        <dbReference type="SAM" id="MobiDB-lite"/>
    </source>
</evidence>
<protein>
    <submittedName>
        <fullName evidence="3">Dehydrogenase</fullName>
    </submittedName>
</protein>
<dbReference type="InterPro" id="IPR011041">
    <property type="entry name" value="Quinoprot_gluc/sorb_DH_b-prop"/>
</dbReference>
<feature type="compositionally biased region" description="Low complexity" evidence="1">
    <location>
        <begin position="33"/>
        <end position="61"/>
    </location>
</feature>
<keyword evidence="4" id="KW-1185">Reference proteome</keyword>
<organism evidence="3 4">
    <name type="scientific">Halopseudomonas salina</name>
    <dbReference type="NCBI Taxonomy" id="1323744"/>
    <lineage>
        <taxon>Bacteria</taxon>
        <taxon>Pseudomonadati</taxon>
        <taxon>Pseudomonadota</taxon>
        <taxon>Gammaproteobacteria</taxon>
        <taxon>Pseudomonadales</taxon>
        <taxon>Pseudomonadaceae</taxon>
        <taxon>Halopseudomonas</taxon>
    </lineage>
</organism>
<evidence type="ECO:0000259" key="2">
    <source>
        <dbReference type="Pfam" id="PF07995"/>
    </source>
</evidence>
<gene>
    <name evidence="3" type="primary">yliI</name>
    <name evidence="3" type="ORF">GCM10007418_31850</name>
</gene>
<dbReference type="SUPFAM" id="SSF50952">
    <property type="entry name" value="Soluble quinoprotein glucose dehydrogenase"/>
    <property type="match status" value="1"/>
</dbReference>
<dbReference type="PANTHER" id="PTHR19328:SF75">
    <property type="entry name" value="ALDOSE SUGAR DEHYDROGENASE YLII"/>
    <property type="match status" value="1"/>
</dbReference>
<comment type="caution">
    <text evidence="3">The sequence shown here is derived from an EMBL/GenBank/DDBJ whole genome shotgun (WGS) entry which is preliminary data.</text>
</comment>
<evidence type="ECO:0000313" key="3">
    <source>
        <dbReference type="EMBL" id="GGD10470.1"/>
    </source>
</evidence>
<dbReference type="InterPro" id="IPR011042">
    <property type="entry name" value="6-blade_b-propeller_TolB-like"/>
</dbReference>
<dbReference type="InterPro" id="IPR012938">
    <property type="entry name" value="Glc/Sorbosone_DH"/>
</dbReference>
<name>A0ABQ1Q2T1_9GAMM</name>
<dbReference type="Proteomes" id="UP000638188">
    <property type="component" value="Unassembled WGS sequence"/>
</dbReference>
<dbReference type="PANTHER" id="PTHR19328">
    <property type="entry name" value="HEDGEHOG-INTERACTING PROTEIN"/>
    <property type="match status" value="1"/>
</dbReference>